<evidence type="ECO:0000256" key="8">
    <source>
        <dbReference type="PIRNR" id="PIRNR038093"/>
    </source>
</evidence>
<dbReference type="InterPro" id="IPR015943">
    <property type="entry name" value="WD40/YVTN_repeat-like_dom_sf"/>
</dbReference>
<evidence type="ECO:0000313" key="11">
    <source>
        <dbReference type="EMBL" id="CAH0515308.1"/>
    </source>
</evidence>
<dbReference type="PANTHER" id="PTHR10709:SF2">
    <property type="entry name" value="ACTIN-RELATED PROTEIN 2_3 COMPLEX SUBUNIT"/>
    <property type="match status" value="1"/>
</dbReference>
<evidence type="ECO:0000256" key="9">
    <source>
        <dbReference type="PROSITE-ProRule" id="PRU00221"/>
    </source>
</evidence>
<dbReference type="PROSITE" id="PS50082">
    <property type="entry name" value="WD_REPEATS_2"/>
    <property type="match status" value="2"/>
</dbReference>
<evidence type="ECO:0000256" key="4">
    <source>
        <dbReference type="ARBA" id="ARBA00022574"/>
    </source>
</evidence>
<keyword evidence="7 8" id="KW-0206">Cytoskeleton</keyword>
<sequence>MVVGRYTTTTTKSNDASIFQLAKAISCHAWNKDRSKVAICPNTNEIWIYSGCQAPDPLQWRKEAVLTEHDMLVSGLDWSPVHDQLVSCSHDRSAFVWKYEAAYRQWKPLLVVLRVTRAATNVKWSPNGKKFAVSSGAKCVSVCYYQAAENWWVSKIIKKHKSTVTDLDWHFNSQLLVTGSTDLKCRVFSAHIKDVDGPPDAGPFEALPPFGEPLAEFDNASAWVNAVAWSPKGDYLAFASQGSSIHIVHFGAPGEYPTIQSIRFSHLPLMRIMFLSNSAILGVGYDFNPMLFSQTANNFWSFSEFVDKKPTGAAVKTNSGGFSAARSLFESKVTRGQSSDATQLDKDMLWMKHASNITCIQPYAQSASGGVTEFSTSALDGRVVLWKLGSLNVDLSKLHL</sequence>
<keyword evidence="12" id="KW-1185">Reference proteome</keyword>
<evidence type="ECO:0000313" key="13">
    <source>
        <dbReference type="Proteomes" id="UP001160483"/>
    </source>
</evidence>
<evidence type="ECO:0000256" key="5">
    <source>
        <dbReference type="ARBA" id="ARBA00022737"/>
    </source>
</evidence>
<dbReference type="InterPro" id="IPR001680">
    <property type="entry name" value="WD40_rpt"/>
</dbReference>
<feature type="repeat" description="WD" evidence="9">
    <location>
        <begin position="157"/>
        <end position="189"/>
    </location>
</feature>
<protein>
    <recommendedName>
        <fullName evidence="8">Actin-related protein 2/3 complex subunit</fullName>
    </recommendedName>
</protein>
<keyword evidence="5" id="KW-0677">Repeat</keyword>
<organism evidence="10 13">
    <name type="scientific">Peronospora belbahrii</name>
    <dbReference type="NCBI Taxonomy" id="622444"/>
    <lineage>
        <taxon>Eukaryota</taxon>
        <taxon>Sar</taxon>
        <taxon>Stramenopiles</taxon>
        <taxon>Oomycota</taxon>
        <taxon>Peronosporomycetes</taxon>
        <taxon>Peronosporales</taxon>
        <taxon>Peronosporaceae</taxon>
        <taxon>Peronospora</taxon>
    </lineage>
</organism>
<evidence type="ECO:0000256" key="3">
    <source>
        <dbReference type="ARBA" id="ARBA00022490"/>
    </source>
</evidence>
<dbReference type="SUPFAM" id="SSF50978">
    <property type="entry name" value="WD40 repeat-like"/>
    <property type="match status" value="1"/>
</dbReference>
<dbReference type="InterPro" id="IPR017383">
    <property type="entry name" value="ARPC1"/>
</dbReference>
<dbReference type="PIRSF" id="PIRSF038093">
    <property type="entry name" value="ARP2/3_su1"/>
    <property type="match status" value="1"/>
</dbReference>
<proteinExistence type="inferred from homology"/>
<dbReference type="AlphaFoldDB" id="A0AAU9KX06"/>
<evidence type="ECO:0000256" key="1">
    <source>
        <dbReference type="ARBA" id="ARBA00004245"/>
    </source>
</evidence>
<dbReference type="Pfam" id="PF00400">
    <property type="entry name" value="WD40"/>
    <property type="match status" value="3"/>
</dbReference>
<keyword evidence="3 8" id="KW-0963">Cytoplasm</keyword>
<reference evidence="10 12" key="1">
    <citation type="submission" date="2021-11" db="EMBL/GenBank/DDBJ databases">
        <authorList>
            <person name="Islam A."/>
            <person name="Islam S."/>
            <person name="Flora M.S."/>
            <person name="Rahman M."/>
            <person name="Ziaur R.M."/>
            <person name="Epstein J.H."/>
            <person name="Hassan M."/>
            <person name="Klassen M."/>
            <person name="Woodard K."/>
            <person name="Webb A."/>
            <person name="Webby R.J."/>
            <person name="El Zowalaty M.E."/>
        </authorList>
    </citation>
    <scope>NUCLEOTIDE SEQUENCE</scope>
    <source>
        <strain evidence="11">Pbs1</strain>
        <strain evidence="10">Pbs3</strain>
    </source>
</reference>
<accession>A0AAU9KX06</accession>
<evidence type="ECO:0000313" key="10">
    <source>
        <dbReference type="EMBL" id="CAH0477453.1"/>
    </source>
</evidence>
<gene>
    <name evidence="11" type="ORF">PBS001_LOCUS2021</name>
    <name evidence="10" type="ORF">PBS003_LOCUS4202</name>
</gene>
<dbReference type="Gene3D" id="2.130.10.10">
    <property type="entry name" value="YVTN repeat-like/Quinoprotein amine dehydrogenase"/>
    <property type="match status" value="1"/>
</dbReference>
<dbReference type="InterPro" id="IPR036322">
    <property type="entry name" value="WD40_repeat_dom_sf"/>
</dbReference>
<dbReference type="GO" id="GO:0051015">
    <property type="term" value="F:actin filament binding"/>
    <property type="evidence" value="ECO:0007669"/>
    <property type="project" value="TreeGrafter"/>
</dbReference>
<dbReference type="GO" id="GO:0005885">
    <property type="term" value="C:Arp2/3 protein complex"/>
    <property type="evidence" value="ECO:0007669"/>
    <property type="project" value="UniProtKB-UniRule"/>
</dbReference>
<evidence type="ECO:0000313" key="12">
    <source>
        <dbReference type="Proteomes" id="UP001158986"/>
    </source>
</evidence>
<evidence type="ECO:0000256" key="6">
    <source>
        <dbReference type="ARBA" id="ARBA00023203"/>
    </source>
</evidence>
<dbReference type="Proteomes" id="UP001160483">
    <property type="component" value="Unassembled WGS sequence"/>
</dbReference>
<dbReference type="EMBL" id="CAKLCB010000109">
    <property type="protein sequence ID" value="CAH0515308.1"/>
    <property type="molecule type" value="Genomic_DNA"/>
</dbReference>
<comment type="function">
    <text evidence="8">Functions as component of the Arp2/3 complex which is involved in regulation of actin polymerization and together with an activating nucleation-promoting factor (NPF) mediates the formation of branched actin networks.</text>
</comment>
<evidence type="ECO:0000256" key="7">
    <source>
        <dbReference type="ARBA" id="ARBA00023212"/>
    </source>
</evidence>
<feature type="repeat" description="WD" evidence="9">
    <location>
        <begin position="66"/>
        <end position="100"/>
    </location>
</feature>
<dbReference type="PANTHER" id="PTHR10709">
    <property type="entry name" value="ACTIN-RELATED PROTEIN 2/3 COMPLEX SUBUNIT 1"/>
    <property type="match status" value="1"/>
</dbReference>
<comment type="subcellular location">
    <subcellularLocation>
        <location evidence="1">Cytoplasm</location>
        <location evidence="1">Cytoskeleton</location>
    </subcellularLocation>
</comment>
<dbReference type="GO" id="GO:0034314">
    <property type="term" value="P:Arp2/3 complex-mediated actin nucleation"/>
    <property type="evidence" value="ECO:0007669"/>
    <property type="project" value="UniProtKB-UniRule"/>
</dbReference>
<name>A0AAU9KX06_9STRA</name>
<dbReference type="Proteomes" id="UP001158986">
    <property type="component" value="Unassembled WGS sequence"/>
</dbReference>
<keyword evidence="6 8" id="KW-0009">Actin-binding</keyword>
<dbReference type="EMBL" id="CAKKTJ010000168">
    <property type="protein sequence ID" value="CAH0477453.1"/>
    <property type="molecule type" value="Genomic_DNA"/>
</dbReference>
<comment type="caution">
    <text evidence="10">The sequence shown here is derived from an EMBL/GenBank/DDBJ whole genome shotgun (WGS) entry which is preliminary data.</text>
</comment>
<dbReference type="SMART" id="SM00320">
    <property type="entry name" value="WD40"/>
    <property type="match status" value="4"/>
</dbReference>
<keyword evidence="4 9" id="KW-0853">WD repeat</keyword>
<evidence type="ECO:0000256" key="2">
    <source>
        <dbReference type="ARBA" id="ARBA00006260"/>
    </source>
</evidence>
<comment type="similarity">
    <text evidence="2 8">Belongs to the WD repeat ARPC1 family.</text>
</comment>